<feature type="region of interest" description="Disordered" evidence="12">
    <location>
        <begin position="88"/>
        <end position="216"/>
    </location>
</feature>
<keyword evidence="7" id="KW-0498">Mitosis</keyword>
<comment type="subcellular location">
    <subcellularLocation>
        <location evidence="2">Cytoplasm</location>
        <location evidence="2">Cytoskeleton</location>
        <location evidence="2">Spindle</location>
    </subcellularLocation>
    <subcellularLocation>
        <location evidence="1">Nucleus</location>
    </subcellularLocation>
</comment>
<keyword evidence="6" id="KW-0493">Microtubule</keyword>
<keyword evidence="11" id="KW-0131">Cell cycle</keyword>
<sequence>MENLHSLKRSELQKLAKEYGIKANLKNSKIIEALQQKLESVSAKEQTKKDQDKIVSPITNKNISTSSDDSIDGIVTVFLNDEKPLWGDSSCNISSDGSSPQEISKSRSRSQHREDNEEIVRTRSSSRNKKEEKSADETSDGQSKVSAVTPHKSIPDISSKTFSLPKKGRAQARIPLKDKTPKAATKRRTRSSDKATVTAAKRARKCGSGWKSEMKKAAKAIPVLETTVKHTTKETETPKTMNKSIPVFTAAGVTITKSTPIANKFAKAHEKNFNKMESIDDYQRRKEERAAKLFGSNQKRQMISRLAQPKTKTPVIAKPVTRPKPNFMSPLNKKENSQPRRKSAKPQSIFKPTVFSTSKIDTNFSKPSRLVTPKKVSVTFAKSPNKQKKRQVTPKTPAATSTPSGSTTRKSSQRTSLTPFRTANTPQSKKNAFNLEESLKKPLTWVPHKGPIKSYKETASNPTQPFKERIKNIKNPKVTTRDKRRVDKKKTRDTKKSSAMMRRRGIV</sequence>
<feature type="region of interest" description="Disordered" evidence="12">
    <location>
        <begin position="445"/>
        <end position="507"/>
    </location>
</feature>
<reference evidence="13 14" key="1">
    <citation type="submission" date="2024-02" db="EMBL/GenBank/DDBJ databases">
        <authorList>
            <person name="Daric V."/>
            <person name="Darras S."/>
        </authorList>
    </citation>
    <scope>NUCLEOTIDE SEQUENCE [LARGE SCALE GENOMIC DNA]</scope>
</reference>
<evidence type="ECO:0000256" key="8">
    <source>
        <dbReference type="ARBA" id="ARBA00023125"/>
    </source>
</evidence>
<evidence type="ECO:0000256" key="7">
    <source>
        <dbReference type="ARBA" id="ARBA00022776"/>
    </source>
</evidence>
<evidence type="ECO:0000313" key="13">
    <source>
        <dbReference type="EMBL" id="CAK8680136.1"/>
    </source>
</evidence>
<evidence type="ECO:0000313" key="14">
    <source>
        <dbReference type="Proteomes" id="UP001642483"/>
    </source>
</evidence>
<feature type="compositionally biased region" description="Low complexity" evidence="12">
    <location>
        <begin position="88"/>
        <end position="99"/>
    </location>
</feature>
<name>A0ABP0FN59_CLALP</name>
<comment type="similarity">
    <text evidence="3">Belongs to the NUSAP family.</text>
</comment>
<keyword evidence="4" id="KW-0963">Cytoplasm</keyword>
<dbReference type="InterPro" id="IPR026756">
    <property type="entry name" value="NuSAP"/>
</dbReference>
<evidence type="ECO:0000256" key="9">
    <source>
        <dbReference type="ARBA" id="ARBA00023212"/>
    </source>
</evidence>
<gene>
    <name evidence="13" type="ORF">CVLEPA_LOCUS10420</name>
</gene>
<proteinExistence type="inferred from homology"/>
<evidence type="ECO:0008006" key="15">
    <source>
        <dbReference type="Google" id="ProtNLM"/>
    </source>
</evidence>
<keyword evidence="9" id="KW-0206">Cytoskeleton</keyword>
<feature type="compositionally biased region" description="Polar residues" evidence="12">
    <location>
        <begin position="409"/>
        <end position="430"/>
    </location>
</feature>
<evidence type="ECO:0000256" key="6">
    <source>
        <dbReference type="ARBA" id="ARBA00022701"/>
    </source>
</evidence>
<evidence type="ECO:0000256" key="3">
    <source>
        <dbReference type="ARBA" id="ARBA00009702"/>
    </source>
</evidence>
<keyword evidence="5" id="KW-0132">Cell division</keyword>
<protein>
    <recommendedName>
        <fullName evidence="15">Nucleolar and spindle-associated protein 1</fullName>
    </recommendedName>
</protein>
<feature type="compositionally biased region" description="Low complexity" evidence="12">
    <location>
        <begin position="393"/>
        <end position="408"/>
    </location>
</feature>
<dbReference type="PANTHER" id="PTHR15874">
    <property type="entry name" value="NUCLEOLAR AND SPINDLE-ASSOCIATED PROTEIN 1"/>
    <property type="match status" value="1"/>
</dbReference>
<feature type="region of interest" description="Disordered" evidence="12">
    <location>
        <begin position="291"/>
        <end position="351"/>
    </location>
</feature>
<dbReference type="EMBL" id="CAWYQH010000068">
    <property type="protein sequence ID" value="CAK8680136.1"/>
    <property type="molecule type" value="Genomic_DNA"/>
</dbReference>
<feature type="compositionally biased region" description="Basic and acidic residues" evidence="12">
    <location>
        <begin position="111"/>
        <end position="121"/>
    </location>
</feature>
<accession>A0ABP0FN59</accession>
<evidence type="ECO:0000256" key="5">
    <source>
        <dbReference type="ARBA" id="ARBA00022618"/>
    </source>
</evidence>
<keyword evidence="14" id="KW-1185">Reference proteome</keyword>
<evidence type="ECO:0000256" key="1">
    <source>
        <dbReference type="ARBA" id="ARBA00004123"/>
    </source>
</evidence>
<keyword evidence="8" id="KW-0238">DNA-binding</keyword>
<evidence type="ECO:0000256" key="12">
    <source>
        <dbReference type="SAM" id="MobiDB-lite"/>
    </source>
</evidence>
<comment type="caution">
    <text evidence="13">The sequence shown here is derived from an EMBL/GenBank/DDBJ whole genome shotgun (WGS) entry which is preliminary data.</text>
</comment>
<dbReference type="PANTHER" id="PTHR15874:SF1">
    <property type="entry name" value="NUCLEOLAR AND SPINDLE-ASSOCIATED PROTEIN 1"/>
    <property type="match status" value="1"/>
</dbReference>
<dbReference type="Proteomes" id="UP001642483">
    <property type="component" value="Unassembled WGS sequence"/>
</dbReference>
<evidence type="ECO:0000256" key="11">
    <source>
        <dbReference type="ARBA" id="ARBA00023306"/>
    </source>
</evidence>
<evidence type="ECO:0000256" key="2">
    <source>
        <dbReference type="ARBA" id="ARBA00004186"/>
    </source>
</evidence>
<evidence type="ECO:0000256" key="4">
    <source>
        <dbReference type="ARBA" id="ARBA00022490"/>
    </source>
</evidence>
<keyword evidence="10" id="KW-0539">Nucleus</keyword>
<organism evidence="13 14">
    <name type="scientific">Clavelina lepadiformis</name>
    <name type="common">Light-bulb sea squirt</name>
    <name type="synonym">Ascidia lepadiformis</name>
    <dbReference type="NCBI Taxonomy" id="159417"/>
    <lineage>
        <taxon>Eukaryota</taxon>
        <taxon>Metazoa</taxon>
        <taxon>Chordata</taxon>
        <taxon>Tunicata</taxon>
        <taxon>Ascidiacea</taxon>
        <taxon>Aplousobranchia</taxon>
        <taxon>Clavelinidae</taxon>
        <taxon>Clavelina</taxon>
    </lineage>
</organism>
<evidence type="ECO:0000256" key="10">
    <source>
        <dbReference type="ARBA" id="ARBA00023242"/>
    </source>
</evidence>
<feature type="region of interest" description="Disordered" evidence="12">
    <location>
        <begin position="40"/>
        <end position="69"/>
    </location>
</feature>
<feature type="region of interest" description="Disordered" evidence="12">
    <location>
        <begin position="375"/>
        <end position="430"/>
    </location>
</feature>
<dbReference type="Pfam" id="PF16006">
    <property type="entry name" value="NUSAP"/>
    <property type="match status" value="1"/>
</dbReference>